<reference evidence="2 3" key="1">
    <citation type="submission" date="2019-04" db="EMBL/GenBank/DDBJ databases">
        <title>Draft genome sequences of Streptomyces avermitilis ATCC 31267.</title>
        <authorList>
            <person name="Komaki H."/>
            <person name="Tamura T."/>
            <person name="Hosoyama A."/>
        </authorList>
    </citation>
    <scope>NUCLEOTIDE SEQUENCE [LARGE SCALE GENOMIC DNA]</scope>
    <source>
        <strain evidence="2 3">ATCC 31267</strain>
    </source>
</reference>
<gene>
    <name evidence="2" type="ORF">SAV31267_036640</name>
</gene>
<organism evidence="2 3">
    <name type="scientific">Streptomyces avermitilis</name>
    <dbReference type="NCBI Taxonomy" id="33903"/>
    <lineage>
        <taxon>Bacteria</taxon>
        <taxon>Bacillati</taxon>
        <taxon>Actinomycetota</taxon>
        <taxon>Actinomycetes</taxon>
        <taxon>Kitasatosporales</taxon>
        <taxon>Streptomycetaceae</taxon>
        <taxon>Streptomyces</taxon>
    </lineage>
</organism>
<sequence>MRAGVGVADGRRKSAGRLPHAPALPRPTASLEPGPTTSAARLPETAHNQDDARRPGGRDDAHTPRSRNDTQPSRPPSPPHHLARARPLAPAARLPAAATTHGRHPQTPRPGRHTQTPQPRRHTQAPEPKEFRGLRSCTPAG</sequence>
<dbReference type="Proteomes" id="UP000299211">
    <property type="component" value="Unassembled WGS sequence"/>
</dbReference>
<feature type="region of interest" description="Disordered" evidence="1">
    <location>
        <begin position="1"/>
        <end position="141"/>
    </location>
</feature>
<name>A0A4D4MS18_STRAX</name>
<feature type="compositionally biased region" description="Basic and acidic residues" evidence="1">
    <location>
        <begin position="47"/>
        <end position="68"/>
    </location>
</feature>
<accession>A0A4D4MS18</accession>
<protein>
    <submittedName>
        <fullName evidence="2">Uncharacterized protein</fullName>
    </submittedName>
</protein>
<evidence type="ECO:0000256" key="1">
    <source>
        <dbReference type="SAM" id="MobiDB-lite"/>
    </source>
</evidence>
<dbReference type="EMBL" id="BJHY01000001">
    <property type="protein sequence ID" value="GDY74179.1"/>
    <property type="molecule type" value="Genomic_DNA"/>
</dbReference>
<comment type="caution">
    <text evidence="2">The sequence shown here is derived from an EMBL/GenBank/DDBJ whole genome shotgun (WGS) entry which is preliminary data.</text>
</comment>
<evidence type="ECO:0000313" key="2">
    <source>
        <dbReference type="EMBL" id="GDY74179.1"/>
    </source>
</evidence>
<feature type="compositionally biased region" description="Low complexity" evidence="1">
    <location>
        <begin position="85"/>
        <end position="98"/>
    </location>
</feature>
<proteinExistence type="predicted"/>
<dbReference type="AlphaFoldDB" id="A0A4D4MS18"/>
<feature type="compositionally biased region" description="Basic residues" evidence="1">
    <location>
        <begin position="101"/>
        <end position="112"/>
    </location>
</feature>
<evidence type="ECO:0000313" key="3">
    <source>
        <dbReference type="Proteomes" id="UP000299211"/>
    </source>
</evidence>